<evidence type="ECO:0000256" key="1">
    <source>
        <dbReference type="ARBA" id="ARBA00022801"/>
    </source>
</evidence>
<sequence>MARLFVAIEVPQALAAALLARVPRVGGIRAATPHQVHLTLHFLGEQDDATAACIEQVLGGVSGKSFALTVKEAGYFRGRRASVLWVGVAPNAALDGLRAALARALGGCGRYGLDPGPG</sequence>
<accession>H1SBL7</accession>
<dbReference type="Pfam" id="PF13563">
    <property type="entry name" value="2_5_RNA_ligase2"/>
    <property type="match status" value="1"/>
</dbReference>
<dbReference type="PATRIC" id="fig|1127483.3.peg.5559"/>
<dbReference type="Proteomes" id="UP000005808">
    <property type="component" value="Unassembled WGS sequence"/>
</dbReference>
<reference evidence="2 3" key="1">
    <citation type="journal article" date="2012" name="J. Bacteriol.">
        <title>De Novo Genome Project of Cupriavidus basilensis OR16.</title>
        <authorList>
            <person name="Cserhati M."/>
            <person name="Kriszt B."/>
            <person name="Szoboszlay S."/>
            <person name="Toth A."/>
            <person name="Szabo I."/>
            <person name="Tancsics A."/>
            <person name="Nagy I."/>
            <person name="Horvath B."/>
            <person name="Nagy I."/>
            <person name="Kukolya J."/>
        </authorList>
    </citation>
    <scope>NUCLEOTIDE SEQUENCE [LARGE SCALE GENOMIC DNA]</scope>
    <source>
        <strain evidence="2 3">OR16</strain>
    </source>
</reference>
<comment type="caution">
    <text evidence="2">The sequence shown here is derived from an EMBL/GenBank/DDBJ whole genome shotgun (WGS) entry which is preliminary data.</text>
</comment>
<dbReference type="SUPFAM" id="SSF55144">
    <property type="entry name" value="LigT-like"/>
    <property type="match status" value="1"/>
</dbReference>
<dbReference type="GO" id="GO:0004113">
    <property type="term" value="F:2',3'-cyclic-nucleotide 3'-phosphodiesterase activity"/>
    <property type="evidence" value="ECO:0007669"/>
    <property type="project" value="InterPro"/>
</dbReference>
<gene>
    <name evidence="2" type="ORF">OR16_27884</name>
</gene>
<dbReference type="EMBL" id="AHJE01000074">
    <property type="protein sequence ID" value="EHP40070.1"/>
    <property type="molecule type" value="Genomic_DNA"/>
</dbReference>
<protein>
    <submittedName>
        <fullName evidence="2">2'-5' RNA ligase</fullName>
    </submittedName>
</protein>
<evidence type="ECO:0000313" key="2">
    <source>
        <dbReference type="EMBL" id="EHP40070.1"/>
    </source>
</evidence>
<dbReference type="NCBIfam" id="TIGR02258">
    <property type="entry name" value="2_5_ligase"/>
    <property type="match status" value="1"/>
</dbReference>
<organism evidence="2 3">
    <name type="scientific">Cupriavidus basilensis OR16</name>
    <dbReference type="NCBI Taxonomy" id="1127483"/>
    <lineage>
        <taxon>Bacteria</taxon>
        <taxon>Pseudomonadati</taxon>
        <taxon>Pseudomonadota</taxon>
        <taxon>Betaproteobacteria</taxon>
        <taxon>Burkholderiales</taxon>
        <taxon>Burkholderiaceae</taxon>
        <taxon>Cupriavidus</taxon>
    </lineage>
</organism>
<dbReference type="GO" id="GO:0016874">
    <property type="term" value="F:ligase activity"/>
    <property type="evidence" value="ECO:0007669"/>
    <property type="project" value="UniProtKB-KW"/>
</dbReference>
<dbReference type="PANTHER" id="PTHR35561">
    <property type="entry name" value="RNA 2',3'-CYCLIC PHOSPHODIESTERASE"/>
    <property type="match status" value="1"/>
</dbReference>
<proteinExistence type="predicted"/>
<keyword evidence="2" id="KW-0436">Ligase</keyword>
<dbReference type="AlphaFoldDB" id="H1SBL7"/>
<dbReference type="InterPro" id="IPR004175">
    <property type="entry name" value="RNA_CPDase"/>
</dbReference>
<keyword evidence="1" id="KW-0378">Hydrolase</keyword>
<name>H1SBL7_9BURK</name>
<dbReference type="GO" id="GO:0008664">
    <property type="term" value="F:RNA 2',3'-cyclic 3'-phosphodiesterase activity"/>
    <property type="evidence" value="ECO:0007669"/>
    <property type="project" value="InterPro"/>
</dbReference>
<dbReference type="OrthoDB" id="7061261at2"/>
<dbReference type="Gene3D" id="3.90.1140.10">
    <property type="entry name" value="Cyclic phosphodiesterase"/>
    <property type="match status" value="1"/>
</dbReference>
<dbReference type="InterPro" id="IPR009097">
    <property type="entry name" value="Cyclic_Pdiesterase"/>
</dbReference>
<dbReference type="PANTHER" id="PTHR35561:SF1">
    <property type="entry name" value="RNA 2',3'-CYCLIC PHOSPHODIESTERASE"/>
    <property type="match status" value="1"/>
</dbReference>
<evidence type="ECO:0000313" key="3">
    <source>
        <dbReference type="Proteomes" id="UP000005808"/>
    </source>
</evidence>
<dbReference type="RefSeq" id="WP_006161167.1">
    <property type="nucleotide sequence ID" value="NZ_AHJE01000074.1"/>
</dbReference>